<name>A0A6B0UVF6_IXORI</name>
<reference evidence="1" key="1">
    <citation type="submission" date="2019-12" db="EMBL/GenBank/DDBJ databases">
        <title>An insight into the sialome of adult female Ixodes ricinus ticks feeding for 6 days.</title>
        <authorList>
            <person name="Perner J."/>
            <person name="Ribeiro J.M.C."/>
        </authorList>
    </citation>
    <scope>NUCLEOTIDE SEQUENCE</scope>
    <source>
        <strain evidence="1">Semi-engorged</strain>
        <tissue evidence="1">Salivary glands</tissue>
    </source>
</reference>
<organism evidence="1">
    <name type="scientific">Ixodes ricinus</name>
    <name type="common">Common tick</name>
    <name type="synonym">Acarus ricinus</name>
    <dbReference type="NCBI Taxonomy" id="34613"/>
    <lineage>
        <taxon>Eukaryota</taxon>
        <taxon>Metazoa</taxon>
        <taxon>Ecdysozoa</taxon>
        <taxon>Arthropoda</taxon>
        <taxon>Chelicerata</taxon>
        <taxon>Arachnida</taxon>
        <taxon>Acari</taxon>
        <taxon>Parasitiformes</taxon>
        <taxon>Ixodida</taxon>
        <taxon>Ixodoidea</taxon>
        <taxon>Ixodidae</taxon>
        <taxon>Ixodinae</taxon>
        <taxon>Ixodes</taxon>
    </lineage>
</organism>
<dbReference type="EMBL" id="GIFC01011676">
    <property type="protein sequence ID" value="MXU93759.1"/>
    <property type="molecule type" value="Transcribed_RNA"/>
</dbReference>
<accession>A0A6B0UVF6</accession>
<proteinExistence type="predicted"/>
<sequence>MVSGTVLEMTTRPSWLAVTLLQSQVSGYCWRSLMRPGTGGGASGRSLGGSTGLVKTSVSRRITCFLANRPSSDSYTRPLVRTTMPESLNRSWAVVEPGHQRDLLRRLYQGGQTLACFPLSNDSSSSITCSWLRSLPFLRSSTLWSTPRSPT</sequence>
<evidence type="ECO:0000313" key="1">
    <source>
        <dbReference type="EMBL" id="MXU93759.1"/>
    </source>
</evidence>
<dbReference type="AlphaFoldDB" id="A0A6B0UVF6"/>
<protein>
    <submittedName>
        <fullName evidence="1">Uncharacterized protein</fullName>
    </submittedName>
</protein>